<name>A0A0A5GDR2_9BACI</name>
<feature type="modified residue" description="N6-(pyridoxal phosphate)lysine" evidence="2">
    <location>
        <position position="180"/>
    </location>
</feature>
<dbReference type="Gene3D" id="3.40.640.10">
    <property type="entry name" value="Type I PLP-dependent aspartate aminotransferase-like (Major domain)"/>
    <property type="match status" value="1"/>
</dbReference>
<dbReference type="InterPro" id="IPR015421">
    <property type="entry name" value="PyrdxlP-dep_Trfase_major"/>
</dbReference>
<gene>
    <name evidence="4" type="ORF">N783_07155</name>
</gene>
<dbReference type="STRING" id="1385511.GCA_000425225_01570"/>
<keyword evidence="5" id="KW-1185">Reference proteome</keyword>
<comment type="similarity">
    <text evidence="3">Belongs to the DegT/DnrJ/EryC1 family.</text>
</comment>
<feature type="active site" description="Proton acceptor" evidence="1">
    <location>
        <position position="180"/>
    </location>
</feature>
<accession>A0A0A5GDR2</accession>
<comment type="caution">
    <text evidence="4">The sequence shown here is derived from an EMBL/GenBank/DDBJ whole genome shotgun (WGS) entry which is preliminary data.</text>
</comment>
<evidence type="ECO:0000256" key="3">
    <source>
        <dbReference type="RuleBase" id="RU004508"/>
    </source>
</evidence>
<keyword evidence="2 3" id="KW-0663">Pyridoxal phosphate</keyword>
<dbReference type="GO" id="GO:0008483">
    <property type="term" value="F:transaminase activity"/>
    <property type="evidence" value="ECO:0007669"/>
    <property type="project" value="TreeGrafter"/>
</dbReference>
<dbReference type="GO" id="GO:0030170">
    <property type="term" value="F:pyridoxal phosphate binding"/>
    <property type="evidence" value="ECO:0007669"/>
    <property type="project" value="TreeGrafter"/>
</dbReference>
<reference evidence="4 5" key="1">
    <citation type="submission" date="2013-08" db="EMBL/GenBank/DDBJ databases">
        <authorList>
            <person name="Huang J."/>
            <person name="Wang G."/>
        </authorList>
    </citation>
    <scope>NUCLEOTIDE SEQUENCE [LARGE SCALE GENOMIC DNA]</scope>
    <source>
        <strain evidence="4 5">BH030004</strain>
    </source>
</reference>
<keyword evidence="4" id="KW-0167">Capsid protein</keyword>
<dbReference type="PANTHER" id="PTHR30244:SF34">
    <property type="entry name" value="DTDP-4-AMINO-4,6-DIDEOXYGALACTOSE TRANSAMINASE"/>
    <property type="match status" value="1"/>
</dbReference>
<keyword evidence="4" id="KW-0946">Virion</keyword>
<sequence length="373" mass="42318">MRLIKPYISFDEVESDYRRIFESGIFTKGEYVNKFRDEINSYLDSKYCFFTTSATTSLTMALKTLKVGPGDEVIISDFSFPATVNVVEDLEATPIFADVNLDTFNMRPYELKRKISDKTKAVIFVDALGNPSGLFEVKKICESYNIPLIQDSACAFGSSINQKKVGNIADLTCFSFHPRKMITTGEGGAIVTNNDDYARFLQVKLNHGAASHKGKLDFVTYGYNYRLPDLQCVMGIVQLRKLDSIIKNRNQIKKKYEDLLTPLGFKAQMIDQNVIHNVQSIVFTVPTTVKRDDLIACLMDHNIESTIGTYCLSNTSYYKKKYNQVQSNALFLENHTITLPCYEDIPVERVCNCIQKFIVKMSKRQVKPNDSNG</sequence>
<dbReference type="InterPro" id="IPR000653">
    <property type="entry name" value="DegT/StrS_aminotransferase"/>
</dbReference>
<dbReference type="AlphaFoldDB" id="A0A0A5GDR2"/>
<dbReference type="SUPFAM" id="SSF53383">
    <property type="entry name" value="PLP-dependent transferases"/>
    <property type="match status" value="1"/>
</dbReference>
<dbReference type="EMBL" id="AVPF01000017">
    <property type="protein sequence ID" value="KGX89265.1"/>
    <property type="molecule type" value="Genomic_DNA"/>
</dbReference>
<dbReference type="InterPro" id="IPR015424">
    <property type="entry name" value="PyrdxlP-dep_Trfase"/>
</dbReference>
<dbReference type="Gene3D" id="3.90.1150.10">
    <property type="entry name" value="Aspartate Aminotransferase, domain 1"/>
    <property type="match status" value="1"/>
</dbReference>
<dbReference type="CDD" id="cd00616">
    <property type="entry name" value="AHBA_syn"/>
    <property type="match status" value="1"/>
</dbReference>
<evidence type="ECO:0000313" key="5">
    <source>
        <dbReference type="Proteomes" id="UP000030403"/>
    </source>
</evidence>
<organism evidence="4 5">
    <name type="scientific">Pontibacillus marinus BH030004 = DSM 16465</name>
    <dbReference type="NCBI Taxonomy" id="1385511"/>
    <lineage>
        <taxon>Bacteria</taxon>
        <taxon>Bacillati</taxon>
        <taxon>Bacillota</taxon>
        <taxon>Bacilli</taxon>
        <taxon>Bacillales</taxon>
        <taxon>Bacillaceae</taxon>
        <taxon>Pontibacillus</taxon>
    </lineage>
</organism>
<dbReference type="Pfam" id="PF01041">
    <property type="entry name" value="DegT_DnrJ_EryC1"/>
    <property type="match status" value="1"/>
</dbReference>
<evidence type="ECO:0000313" key="4">
    <source>
        <dbReference type="EMBL" id="KGX89265.1"/>
    </source>
</evidence>
<dbReference type="eggNOG" id="COG0399">
    <property type="taxonomic scope" value="Bacteria"/>
</dbReference>
<protein>
    <submittedName>
        <fullName evidence="4">Spore coat protein</fullName>
    </submittedName>
</protein>
<dbReference type="Proteomes" id="UP000030403">
    <property type="component" value="Unassembled WGS sequence"/>
</dbReference>
<evidence type="ECO:0000256" key="1">
    <source>
        <dbReference type="PIRSR" id="PIRSR000390-1"/>
    </source>
</evidence>
<proteinExistence type="inferred from homology"/>
<dbReference type="PANTHER" id="PTHR30244">
    <property type="entry name" value="TRANSAMINASE"/>
    <property type="match status" value="1"/>
</dbReference>
<evidence type="ECO:0000256" key="2">
    <source>
        <dbReference type="PIRSR" id="PIRSR000390-2"/>
    </source>
</evidence>
<dbReference type="PIRSF" id="PIRSF000390">
    <property type="entry name" value="PLP_StrS"/>
    <property type="match status" value="1"/>
</dbReference>
<dbReference type="GO" id="GO:0000271">
    <property type="term" value="P:polysaccharide biosynthetic process"/>
    <property type="evidence" value="ECO:0007669"/>
    <property type="project" value="TreeGrafter"/>
</dbReference>
<dbReference type="InterPro" id="IPR015422">
    <property type="entry name" value="PyrdxlP-dep_Trfase_small"/>
</dbReference>